<feature type="signal peptide" evidence="2">
    <location>
        <begin position="1"/>
        <end position="26"/>
    </location>
</feature>
<evidence type="ECO:0000313" key="4">
    <source>
        <dbReference type="Proteomes" id="UP000334340"/>
    </source>
</evidence>
<name>A0A564ZLJ6_9BACT</name>
<protein>
    <submittedName>
        <fullName evidence="3">Phosphate-selective porin O and P</fullName>
    </submittedName>
</protein>
<dbReference type="EMBL" id="CABIKM010000041">
    <property type="protein sequence ID" value="VUZ86043.1"/>
    <property type="molecule type" value="Genomic_DNA"/>
</dbReference>
<keyword evidence="4" id="KW-1185">Reference proteome</keyword>
<proteinExistence type="predicted"/>
<dbReference type="AlphaFoldDB" id="A0A564ZLJ6"/>
<accession>A0A564ZLJ6</accession>
<feature type="coiled-coil region" evidence="1">
    <location>
        <begin position="29"/>
        <end position="63"/>
    </location>
</feature>
<dbReference type="Gene3D" id="2.40.160.10">
    <property type="entry name" value="Porin"/>
    <property type="match status" value="1"/>
</dbReference>
<reference evidence="3 4" key="1">
    <citation type="submission" date="2019-07" db="EMBL/GenBank/DDBJ databases">
        <authorList>
            <person name="Cremers G."/>
        </authorList>
    </citation>
    <scope>NUCLEOTIDE SEQUENCE [LARGE SCALE GENOMIC DNA]</scope>
</reference>
<dbReference type="InterPro" id="IPR010870">
    <property type="entry name" value="Porin_O/P"/>
</dbReference>
<gene>
    <name evidence="3" type="ORF">MELA_02437</name>
</gene>
<dbReference type="Proteomes" id="UP000334340">
    <property type="component" value="Unassembled WGS sequence"/>
</dbReference>
<keyword evidence="1" id="KW-0175">Coiled coil</keyword>
<dbReference type="InterPro" id="IPR023614">
    <property type="entry name" value="Porin_dom_sf"/>
</dbReference>
<dbReference type="Pfam" id="PF07396">
    <property type="entry name" value="Porin_O_P"/>
    <property type="match status" value="1"/>
</dbReference>
<keyword evidence="2" id="KW-0732">Signal</keyword>
<evidence type="ECO:0000256" key="2">
    <source>
        <dbReference type="SAM" id="SignalP"/>
    </source>
</evidence>
<organism evidence="3 4">
    <name type="scientific">Candidatus Methylomirabilis lanthanidiphila</name>
    <dbReference type="NCBI Taxonomy" id="2211376"/>
    <lineage>
        <taxon>Bacteria</taxon>
        <taxon>Candidatus Methylomirabilota</taxon>
        <taxon>Candidatus Methylomirabilia</taxon>
        <taxon>Candidatus Methylomirabilales</taxon>
        <taxon>Candidatus Methylomirabilaceae</taxon>
        <taxon>Candidatus Methylomirabilis</taxon>
    </lineage>
</organism>
<dbReference type="SUPFAM" id="SSF56935">
    <property type="entry name" value="Porins"/>
    <property type="match status" value="1"/>
</dbReference>
<evidence type="ECO:0000313" key="3">
    <source>
        <dbReference type="EMBL" id="VUZ86043.1"/>
    </source>
</evidence>
<sequence>MAQRRWWVRGAVLGSALLLTPVGAWADKLTELEQAFETQQKSLQQLQQEMQRLRQERVTQQEEVTRRVMEVEKKAADAAASSLQTGFDPWPGKGFYLKSADGQHRLNIGGYVQTLAQVEASRNEEDVTPAGSGGGLNDRQAAINRHRPSTLKLHRVRVIFNGTIFRDFGFHIEPEFTGGASGTRIETGFVTYTYMPWARVTVGQMRHQYSLEQGMATQDLDFAAQRSFVNRAFSPDLQMGILLNGNTKLADMPIYYGFGIFNGCGRVDQCPGSVDNDGDKEYTGRMTISPPMPMGNLTVGVNADFRTFNIVRGSGATDTNGVTNPVGGGSKFHRFNPVSTLGDKFGGDGNGTSQNGFLINGDRVTTGADIVFDFYPFILKGEFHYASQERDGLGTGSNTNLDDLRMMGGYGTLGYWVFGNKLKGLLVNGRYEHLRVDDTKGSFTPSSASPNTERELRVRAGTLGLTWYANPNVFVRANYLLTDVTPGKNVFGVSNNTQGELTHQGIAELMVRF</sequence>
<feature type="chain" id="PRO_5022177961" evidence="2">
    <location>
        <begin position="27"/>
        <end position="513"/>
    </location>
</feature>
<evidence type="ECO:0000256" key="1">
    <source>
        <dbReference type="SAM" id="Coils"/>
    </source>
</evidence>